<dbReference type="PIRSF" id="PIRSF005856">
    <property type="entry name" value="Rad51"/>
    <property type="match status" value="1"/>
</dbReference>
<dbReference type="GO" id="GO:0005524">
    <property type="term" value="F:ATP binding"/>
    <property type="evidence" value="ECO:0007669"/>
    <property type="project" value="UniProtKB-KW"/>
</dbReference>
<dbReference type="InterPro" id="IPR013632">
    <property type="entry name" value="Rad51_C"/>
</dbReference>
<sequence length="353" mass="37945">MSAMMERNQNVQQNAQQGQQTVQDVFVKEKIMPHCVRIDELSNHGINANDIEKLKTAGVCTMEGLSGASKKWLTQIKGLSEQKVEKLKAISKKTCNDTFQSATALATKRENLVKITTGSQPLDDMLMGGIESGSMTELYGEFRTGKTQLMHTLAVSGQIPVENGGGGGKVMYIDTEGTFRPERIVQIAERFGVDGTSCLDNIAYAKANNTEHQQELLVAAGALLAQDLFSLILVDSATNLFRTEFEGRGELSARQMALGKFLRHLAKLANEFGVAVVVSNQVVANPEGGMFAGANAQKPIGGNIMAHASTTRLALRKGRGGNRVAKIACSPTLPESEAQYSISDGGIVDPEID</sequence>
<dbReference type="GO" id="GO:0007131">
    <property type="term" value="P:reciprocal meiotic recombination"/>
    <property type="evidence" value="ECO:0007669"/>
    <property type="project" value="TreeGrafter"/>
</dbReference>
<dbReference type="GO" id="GO:0000150">
    <property type="term" value="F:DNA strand exchange activity"/>
    <property type="evidence" value="ECO:0007669"/>
    <property type="project" value="TreeGrafter"/>
</dbReference>
<dbReference type="FunFam" id="3.40.50.300:FF:002052">
    <property type="entry name" value="DNA repair protein RAD51 homolog"/>
    <property type="match status" value="1"/>
</dbReference>
<evidence type="ECO:0000259" key="5">
    <source>
        <dbReference type="PROSITE" id="PS50162"/>
    </source>
</evidence>
<dbReference type="SUPFAM" id="SSF52540">
    <property type="entry name" value="P-loop containing nucleoside triphosphate hydrolases"/>
    <property type="match status" value="1"/>
</dbReference>
<dbReference type="PANTHER" id="PTHR22942">
    <property type="entry name" value="RECA/RAD51/RADA DNA STRAND-PAIRING FAMILY MEMBER"/>
    <property type="match status" value="1"/>
</dbReference>
<comment type="similarity">
    <text evidence="4">Belongs to the RecA family.</text>
</comment>
<keyword evidence="8" id="KW-1185">Reference proteome</keyword>
<dbReference type="KEGG" id="bpg:Bathy01g04710"/>
<accession>K8EQJ8</accession>
<feature type="domain" description="RecA family profile 1" evidence="5">
    <location>
        <begin position="111"/>
        <end position="282"/>
    </location>
</feature>
<dbReference type="AlphaFoldDB" id="K8EQJ8"/>
<evidence type="ECO:0000256" key="1">
    <source>
        <dbReference type="ARBA" id="ARBA00022741"/>
    </source>
</evidence>
<dbReference type="GO" id="GO:0003697">
    <property type="term" value="F:single-stranded DNA binding"/>
    <property type="evidence" value="ECO:0007669"/>
    <property type="project" value="TreeGrafter"/>
</dbReference>
<dbReference type="RefSeq" id="XP_007515816.1">
    <property type="nucleotide sequence ID" value="XM_007515754.1"/>
</dbReference>
<dbReference type="InterPro" id="IPR016467">
    <property type="entry name" value="DNA_recomb/repair_RecA-like"/>
</dbReference>
<dbReference type="InterPro" id="IPR003593">
    <property type="entry name" value="AAA+_ATPase"/>
</dbReference>
<dbReference type="SMART" id="SM00382">
    <property type="entry name" value="AAA"/>
    <property type="match status" value="1"/>
</dbReference>
<keyword evidence="3" id="KW-0238">DNA-binding</keyword>
<reference evidence="7 8" key="1">
    <citation type="submission" date="2011-10" db="EMBL/GenBank/DDBJ databases">
        <authorList>
            <person name="Genoscope - CEA"/>
        </authorList>
    </citation>
    <scope>NUCLEOTIDE SEQUENCE [LARGE SCALE GENOMIC DNA]</scope>
    <source>
        <strain evidence="7 8">RCC 1105</strain>
    </source>
</reference>
<dbReference type="Proteomes" id="UP000198341">
    <property type="component" value="Chromosome 1"/>
</dbReference>
<dbReference type="InterPro" id="IPR027417">
    <property type="entry name" value="P-loop_NTPase"/>
</dbReference>
<evidence type="ECO:0000313" key="8">
    <source>
        <dbReference type="Proteomes" id="UP000198341"/>
    </source>
</evidence>
<dbReference type="GeneID" id="19018206"/>
<dbReference type="SUPFAM" id="SSF47794">
    <property type="entry name" value="Rad51 N-terminal domain-like"/>
    <property type="match status" value="1"/>
</dbReference>
<dbReference type="eggNOG" id="KOG1433">
    <property type="taxonomic scope" value="Eukaryota"/>
</dbReference>
<dbReference type="PROSITE" id="PS50163">
    <property type="entry name" value="RECA_3"/>
    <property type="match status" value="1"/>
</dbReference>
<dbReference type="EMBL" id="FO082278">
    <property type="protein sequence ID" value="CCO14695.1"/>
    <property type="molecule type" value="Genomic_DNA"/>
</dbReference>
<dbReference type="STRING" id="41875.K8EQJ8"/>
<dbReference type="GO" id="GO:0042148">
    <property type="term" value="P:DNA strand invasion"/>
    <property type="evidence" value="ECO:0007669"/>
    <property type="project" value="TreeGrafter"/>
</dbReference>
<dbReference type="InterPro" id="IPR010995">
    <property type="entry name" value="DNA_repair_Rad51/TF_NusA_a-hlx"/>
</dbReference>
<evidence type="ECO:0000256" key="3">
    <source>
        <dbReference type="ARBA" id="ARBA00023125"/>
    </source>
</evidence>
<dbReference type="PROSITE" id="PS50162">
    <property type="entry name" value="RECA_2"/>
    <property type="match status" value="1"/>
</dbReference>
<dbReference type="GO" id="GO:0000730">
    <property type="term" value="P:DNA recombinase assembly"/>
    <property type="evidence" value="ECO:0007669"/>
    <property type="project" value="TreeGrafter"/>
</dbReference>
<organism evidence="7 8">
    <name type="scientific">Bathycoccus prasinos</name>
    <dbReference type="NCBI Taxonomy" id="41875"/>
    <lineage>
        <taxon>Eukaryota</taxon>
        <taxon>Viridiplantae</taxon>
        <taxon>Chlorophyta</taxon>
        <taxon>Mamiellophyceae</taxon>
        <taxon>Mamiellales</taxon>
        <taxon>Bathycoccaceae</taxon>
        <taxon>Bathycoccus</taxon>
    </lineage>
</organism>
<keyword evidence="1 4" id="KW-0547">Nucleotide-binding</keyword>
<dbReference type="Pfam" id="PF08423">
    <property type="entry name" value="Rad51"/>
    <property type="match status" value="1"/>
</dbReference>
<dbReference type="Gene3D" id="3.40.50.300">
    <property type="entry name" value="P-loop containing nucleotide triphosphate hydrolases"/>
    <property type="match status" value="1"/>
</dbReference>
<dbReference type="GO" id="GO:0000794">
    <property type="term" value="C:condensed nuclear chromosome"/>
    <property type="evidence" value="ECO:0007669"/>
    <property type="project" value="TreeGrafter"/>
</dbReference>
<dbReference type="NCBIfam" id="NF003301">
    <property type="entry name" value="PRK04301.1"/>
    <property type="match status" value="1"/>
</dbReference>
<dbReference type="GO" id="GO:0003690">
    <property type="term" value="F:double-stranded DNA binding"/>
    <property type="evidence" value="ECO:0007669"/>
    <property type="project" value="TreeGrafter"/>
</dbReference>
<gene>
    <name evidence="7" type="ORF">Bathy01g04710</name>
</gene>
<evidence type="ECO:0000256" key="2">
    <source>
        <dbReference type="ARBA" id="ARBA00022840"/>
    </source>
</evidence>
<dbReference type="InterPro" id="IPR020588">
    <property type="entry name" value="RecA_ATP-bd"/>
</dbReference>
<feature type="domain" description="RecA family profile 2" evidence="6">
    <location>
        <begin position="288"/>
        <end position="353"/>
    </location>
</feature>
<protein>
    <submittedName>
        <fullName evidence="7">DNA repair protein RAD51 homolog 1</fullName>
    </submittedName>
</protein>
<dbReference type="OrthoDB" id="10251254at2759"/>
<dbReference type="InterPro" id="IPR020587">
    <property type="entry name" value="RecA_monomer-monomer_interface"/>
</dbReference>
<keyword evidence="2 4" id="KW-0067">ATP-binding</keyword>
<dbReference type="GO" id="GO:0070192">
    <property type="term" value="P:chromosome organization involved in meiotic cell cycle"/>
    <property type="evidence" value="ECO:0007669"/>
    <property type="project" value="TreeGrafter"/>
</dbReference>
<evidence type="ECO:0000313" key="7">
    <source>
        <dbReference type="EMBL" id="CCO14695.1"/>
    </source>
</evidence>
<dbReference type="Gene3D" id="1.10.150.20">
    <property type="entry name" value="5' to 3' exonuclease, C-terminal subdomain"/>
    <property type="match status" value="1"/>
</dbReference>
<evidence type="ECO:0000259" key="6">
    <source>
        <dbReference type="PROSITE" id="PS50163"/>
    </source>
</evidence>
<dbReference type="PANTHER" id="PTHR22942:SF39">
    <property type="entry name" value="DNA REPAIR PROTEIN RAD51 HOMOLOG 1"/>
    <property type="match status" value="1"/>
</dbReference>
<proteinExistence type="inferred from homology"/>
<dbReference type="GO" id="GO:0140664">
    <property type="term" value="F:ATP-dependent DNA damage sensor activity"/>
    <property type="evidence" value="ECO:0007669"/>
    <property type="project" value="InterPro"/>
</dbReference>
<evidence type="ECO:0000256" key="4">
    <source>
        <dbReference type="RuleBase" id="RU003422"/>
    </source>
</evidence>
<name>K8EQJ8_9CHLO</name>
<dbReference type="GO" id="GO:0006312">
    <property type="term" value="P:mitotic recombination"/>
    <property type="evidence" value="ECO:0007669"/>
    <property type="project" value="TreeGrafter"/>
</dbReference>